<dbReference type="RefSeq" id="WP_115307208.1">
    <property type="nucleotide sequence ID" value="NZ_UGJJ01000001.1"/>
</dbReference>
<proteinExistence type="predicted"/>
<keyword evidence="3" id="KW-1185">Reference proteome</keyword>
<gene>
    <name evidence="1" type="ORF">NCTC13336_00045</name>
    <name evidence="2" type="ORF">NCTC13336_01270</name>
</gene>
<dbReference type="EMBL" id="UGJJ01000001">
    <property type="protein sequence ID" value="STQ99859.1"/>
    <property type="molecule type" value="Genomic_DNA"/>
</dbReference>
<sequence>MNLYQQLISLTDRHTRAAATLTTDLGGGTWQAQTQSGRTVILRGQGEAGRRVFYDAGTGSILAPAPDSDISDIAV</sequence>
<evidence type="ECO:0000313" key="1">
    <source>
        <dbReference type="EMBL" id="STQ99859.1"/>
    </source>
</evidence>
<reference evidence="1 3" key="1">
    <citation type="submission" date="2018-06" db="EMBL/GenBank/DDBJ databases">
        <authorList>
            <consortium name="Pathogen Informatics"/>
            <person name="Doyle S."/>
        </authorList>
    </citation>
    <scope>NUCLEOTIDE SEQUENCE [LARGE SCALE GENOMIC DNA]</scope>
    <source>
        <strain evidence="1 3">NCTC13336</strain>
    </source>
</reference>
<dbReference type="AlphaFoldDB" id="A0A377QYB5"/>
<dbReference type="EMBL" id="UGJJ01000002">
    <property type="protein sequence ID" value="STR02404.1"/>
    <property type="molecule type" value="Genomic_DNA"/>
</dbReference>
<evidence type="ECO:0000313" key="3">
    <source>
        <dbReference type="Proteomes" id="UP000254293"/>
    </source>
</evidence>
<dbReference type="Proteomes" id="UP000254293">
    <property type="component" value="Unassembled WGS sequence"/>
</dbReference>
<organism evidence="1 3">
    <name type="scientific">Kingella potus</name>
    <dbReference type="NCBI Taxonomy" id="265175"/>
    <lineage>
        <taxon>Bacteria</taxon>
        <taxon>Pseudomonadati</taxon>
        <taxon>Pseudomonadota</taxon>
        <taxon>Betaproteobacteria</taxon>
        <taxon>Neisseriales</taxon>
        <taxon>Neisseriaceae</taxon>
        <taxon>Kingella</taxon>
    </lineage>
</organism>
<dbReference type="OrthoDB" id="8612362at2"/>
<protein>
    <submittedName>
        <fullName evidence="1">Uncharacterized protein</fullName>
    </submittedName>
</protein>
<evidence type="ECO:0000313" key="2">
    <source>
        <dbReference type="EMBL" id="STR02404.1"/>
    </source>
</evidence>
<accession>A0A377QYB5</accession>
<name>A0A377QYB5_9NEIS</name>